<keyword evidence="3" id="KW-1185">Reference proteome</keyword>
<dbReference type="Proteomes" id="UP000504636">
    <property type="component" value="Unplaced"/>
</dbReference>
<dbReference type="OrthoDB" id="4838853at2759"/>
<proteinExistence type="predicted"/>
<dbReference type="PANTHER" id="PTHR42024">
    <property type="entry name" value="AMINO ACID PERMEASE_ SLC12A DOMAIN-CONTAINING PROTEIN"/>
    <property type="match status" value="1"/>
</dbReference>
<reference evidence="4" key="2">
    <citation type="submission" date="2020-04" db="EMBL/GenBank/DDBJ databases">
        <authorList>
            <consortium name="NCBI Genome Project"/>
        </authorList>
    </citation>
    <scope>NUCLEOTIDE SEQUENCE</scope>
    <source>
        <strain evidence="4">CBS 304.34</strain>
    </source>
</reference>
<evidence type="ECO:0000256" key="1">
    <source>
        <dbReference type="SAM" id="Phobius"/>
    </source>
</evidence>
<reference evidence="4" key="3">
    <citation type="submission" date="2025-04" db="UniProtKB">
        <authorList>
            <consortium name="RefSeq"/>
        </authorList>
    </citation>
    <scope>IDENTIFICATION</scope>
    <source>
        <strain evidence="4">CBS 304.34</strain>
    </source>
</reference>
<gene>
    <name evidence="2 4" type="ORF">BDZ99DRAFT_460923</name>
</gene>
<evidence type="ECO:0000313" key="3">
    <source>
        <dbReference type="Proteomes" id="UP000504636"/>
    </source>
</evidence>
<accession>A0A6A6YUD0</accession>
<name>A0A6A6YUD0_9PEZI</name>
<dbReference type="AlphaFoldDB" id="A0A6A6YUD0"/>
<keyword evidence="1" id="KW-0472">Membrane</keyword>
<organism evidence="2">
    <name type="scientific">Mytilinidion resinicola</name>
    <dbReference type="NCBI Taxonomy" id="574789"/>
    <lineage>
        <taxon>Eukaryota</taxon>
        <taxon>Fungi</taxon>
        <taxon>Dikarya</taxon>
        <taxon>Ascomycota</taxon>
        <taxon>Pezizomycotina</taxon>
        <taxon>Dothideomycetes</taxon>
        <taxon>Pleosporomycetidae</taxon>
        <taxon>Mytilinidiales</taxon>
        <taxon>Mytilinidiaceae</taxon>
        <taxon>Mytilinidion</taxon>
    </lineage>
</organism>
<dbReference type="GeneID" id="54460393"/>
<dbReference type="RefSeq" id="XP_033579112.1">
    <property type="nucleotide sequence ID" value="XM_033719500.1"/>
</dbReference>
<dbReference type="EMBL" id="MU003697">
    <property type="protein sequence ID" value="KAF2812148.1"/>
    <property type="molecule type" value="Genomic_DNA"/>
</dbReference>
<evidence type="ECO:0000313" key="4">
    <source>
        <dbReference type="RefSeq" id="XP_033579112.1"/>
    </source>
</evidence>
<protein>
    <submittedName>
        <fullName evidence="2 4">Uncharacterized protein</fullName>
    </submittedName>
</protein>
<dbReference type="PANTHER" id="PTHR42024:SF1">
    <property type="entry name" value="AMINO ACID PERMEASE_ SLC12A DOMAIN-CONTAINING PROTEIN"/>
    <property type="match status" value="1"/>
</dbReference>
<reference evidence="2 4" key="1">
    <citation type="journal article" date="2020" name="Stud. Mycol.">
        <title>101 Dothideomycetes genomes: a test case for predicting lifestyles and emergence of pathogens.</title>
        <authorList>
            <person name="Haridas S."/>
            <person name="Albert R."/>
            <person name="Binder M."/>
            <person name="Bloem J."/>
            <person name="Labutti K."/>
            <person name="Salamov A."/>
            <person name="Andreopoulos B."/>
            <person name="Baker S."/>
            <person name="Barry K."/>
            <person name="Bills G."/>
            <person name="Bluhm B."/>
            <person name="Cannon C."/>
            <person name="Castanera R."/>
            <person name="Culley D."/>
            <person name="Daum C."/>
            <person name="Ezra D."/>
            <person name="Gonzalez J."/>
            <person name="Henrissat B."/>
            <person name="Kuo A."/>
            <person name="Liang C."/>
            <person name="Lipzen A."/>
            <person name="Lutzoni F."/>
            <person name="Magnuson J."/>
            <person name="Mondo S."/>
            <person name="Nolan M."/>
            <person name="Ohm R."/>
            <person name="Pangilinan J."/>
            <person name="Park H.-J."/>
            <person name="Ramirez L."/>
            <person name="Alfaro M."/>
            <person name="Sun H."/>
            <person name="Tritt A."/>
            <person name="Yoshinaga Y."/>
            <person name="Zwiers L.-H."/>
            <person name="Turgeon B."/>
            <person name="Goodwin S."/>
            <person name="Spatafora J."/>
            <person name="Crous P."/>
            <person name="Grigoriev I."/>
        </authorList>
    </citation>
    <scope>NUCLEOTIDE SEQUENCE</scope>
    <source>
        <strain evidence="2 4">CBS 304.34</strain>
    </source>
</reference>
<feature type="transmembrane region" description="Helical" evidence="1">
    <location>
        <begin position="20"/>
        <end position="38"/>
    </location>
</feature>
<feature type="transmembrane region" description="Helical" evidence="1">
    <location>
        <begin position="50"/>
        <end position="70"/>
    </location>
</feature>
<sequence>MSSLPQLPYARWPLDYFTLSYLISVIIVTIVVSSACAAPSIRQASLPQSLVLYATGIQLLLVNILHLFAIRTPVRFSSTSRGSELPPGTFVNMEDVVAVEGGGA</sequence>
<keyword evidence="1" id="KW-1133">Transmembrane helix</keyword>
<evidence type="ECO:0000313" key="2">
    <source>
        <dbReference type="EMBL" id="KAF2812148.1"/>
    </source>
</evidence>
<keyword evidence="1" id="KW-0812">Transmembrane</keyword>